<dbReference type="NCBIfam" id="TIGR01509">
    <property type="entry name" value="HAD-SF-IA-v3"/>
    <property type="match status" value="1"/>
</dbReference>
<gene>
    <name evidence="5" type="ORF">A2242_04390</name>
</gene>
<dbReference type="SFLD" id="SFLDG01135">
    <property type="entry name" value="C1.5.6:_HAD__Beta-PGM__Phospha"/>
    <property type="match status" value="1"/>
</dbReference>
<dbReference type="PANTHER" id="PTHR46470">
    <property type="entry name" value="N-ACYLNEURAMINATE-9-PHOSPHATASE"/>
    <property type="match status" value="1"/>
</dbReference>
<accession>A0A1F5SKX9</accession>
<dbReference type="EMBL" id="MFGC01000025">
    <property type="protein sequence ID" value="OGF27334.1"/>
    <property type="molecule type" value="Genomic_DNA"/>
</dbReference>
<dbReference type="SUPFAM" id="SSF56784">
    <property type="entry name" value="HAD-like"/>
    <property type="match status" value="1"/>
</dbReference>
<protein>
    <recommendedName>
        <fullName evidence="7">Haloacid dehalogenase</fullName>
    </recommendedName>
</protein>
<evidence type="ECO:0000256" key="2">
    <source>
        <dbReference type="ARBA" id="ARBA00022723"/>
    </source>
</evidence>
<evidence type="ECO:0000256" key="1">
    <source>
        <dbReference type="ARBA" id="ARBA00001946"/>
    </source>
</evidence>
<keyword evidence="4" id="KW-0460">Magnesium</keyword>
<dbReference type="InterPro" id="IPR036412">
    <property type="entry name" value="HAD-like_sf"/>
</dbReference>
<dbReference type="Gene3D" id="1.10.150.520">
    <property type="match status" value="1"/>
</dbReference>
<dbReference type="GO" id="GO:0044281">
    <property type="term" value="P:small molecule metabolic process"/>
    <property type="evidence" value="ECO:0007669"/>
    <property type="project" value="UniProtKB-ARBA"/>
</dbReference>
<name>A0A1F5SKX9_9BACT</name>
<sequence length="222" mass="25778">MIKAIFFDVDNTLYDVKQYMAGTLGEVARYLSDRYHISSRQTQKTAMALWEQKTSAYPYLFNDLLAELKIAPTPKLVHTMVKIFNDYRCPLKPYPGLITVLRQLKRQKYTLGIITDGNIQRQAQKIKALGIQHFFDYIIYTKNFNPKPSPKPFQAAIKKLNISSYQTIYVGDNPLLDFSGAKRSGMKTVRILKGEFKTCPHNQYIDKKIFNFRDLCKTIKKM</sequence>
<dbReference type="NCBIfam" id="TIGR01662">
    <property type="entry name" value="HAD-SF-IIIA"/>
    <property type="match status" value="1"/>
</dbReference>
<dbReference type="GO" id="GO:0016791">
    <property type="term" value="F:phosphatase activity"/>
    <property type="evidence" value="ECO:0007669"/>
    <property type="project" value="TreeGrafter"/>
</dbReference>
<dbReference type="InterPro" id="IPR041492">
    <property type="entry name" value="HAD_2"/>
</dbReference>
<dbReference type="NCBIfam" id="TIGR01549">
    <property type="entry name" value="HAD-SF-IA-v1"/>
    <property type="match status" value="1"/>
</dbReference>
<keyword evidence="3" id="KW-0378">Hydrolase</keyword>
<dbReference type="PANTHER" id="PTHR46470:SF2">
    <property type="entry name" value="GLYCERALDEHYDE 3-PHOSPHATE PHOSPHATASE"/>
    <property type="match status" value="1"/>
</dbReference>
<evidence type="ECO:0000256" key="3">
    <source>
        <dbReference type="ARBA" id="ARBA00022801"/>
    </source>
</evidence>
<evidence type="ECO:0000313" key="5">
    <source>
        <dbReference type="EMBL" id="OGF27334.1"/>
    </source>
</evidence>
<dbReference type="Gene3D" id="3.40.50.1000">
    <property type="entry name" value="HAD superfamily/HAD-like"/>
    <property type="match status" value="1"/>
</dbReference>
<dbReference type="InterPro" id="IPR006549">
    <property type="entry name" value="HAD-SF_hydro_IIIA"/>
</dbReference>
<evidence type="ECO:0008006" key="7">
    <source>
        <dbReference type="Google" id="ProtNLM"/>
    </source>
</evidence>
<dbReference type="STRING" id="1797995.A2242_04390"/>
<evidence type="ECO:0000256" key="4">
    <source>
        <dbReference type="ARBA" id="ARBA00022842"/>
    </source>
</evidence>
<comment type="caution">
    <text evidence="5">The sequence shown here is derived from an EMBL/GenBank/DDBJ whole genome shotgun (WGS) entry which is preliminary data.</text>
</comment>
<proteinExistence type="predicted"/>
<dbReference type="InterPro" id="IPR006439">
    <property type="entry name" value="HAD-SF_hydro_IA"/>
</dbReference>
<dbReference type="Pfam" id="PF13419">
    <property type="entry name" value="HAD_2"/>
    <property type="match status" value="1"/>
</dbReference>
<dbReference type="PRINTS" id="PR00413">
    <property type="entry name" value="HADHALOGNASE"/>
</dbReference>
<dbReference type="SFLD" id="SFLDS00003">
    <property type="entry name" value="Haloacid_Dehalogenase"/>
    <property type="match status" value="1"/>
</dbReference>
<comment type="cofactor">
    <cofactor evidence="1">
        <name>Mg(2+)</name>
        <dbReference type="ChEBI" id="CHEBI:18420"/>
    </cofactor>
</comment>
<dbReference type="AlphaFoldDB" id="A0A1F5SKX9"/>
<organism evidence="5 6">
    <name type="scientific">Candidatus Falkowbacteria bacterium RIFOXYA2_FULL_47_9</name>
    <dbReference type="NCBI Taxonomy" id="1797995"/>
    <lineage>
        <taxon>Bacteria</taxon>
        <taxon>Candidatus Falkowiibacteriota</taxon>
    </lineage>
</organism>
<dbReference type="GO" id="GO:0046872">
    <property type="term" value="F:metal ion binding"/>
    <property type="evidence" value="ECO:0007669"/>
    <property type="project" value="UniProtKB-KW"/>
</dbReference>
<evidence type="ECO:0000313" key="6">
    <source>
        <dbReference type="Proteomes" id="UP000178925"/>
    </source>
</evidence>
<dbReference type="InterPro" id="IPR051400">
    <property type="entry name" value="HAD-like_hydrolase"/>
</dbReference>
<keyword evidence="2" id="KW-0479">Metal-binding</keyword>
<dbReference type="SFLD" id="SFLDG01129">
    <property type="entry name" value="C1.5:_HAD__Beta-PGM__Phosphata"/>
    <property type="match status" value="1"/>
</dbReference>
<dbReference type="InterPro" id="IPR023214">
    <property type="entry name" value="HAD_sf"/>
</dbReference>
<dbReference type="Proteomes" id="UP000178925">
    <property type="component" value="Unassembled WGS sequence"/>
</dbReference>
<reference evidence="5 6" key="1">
    <citation type="journal article" date="2016" name="Nat. Commun.">
        <title>Thousands of microbial genomes shed light on interconnected biogeochemical processes in an aquifer system.</title>
        <authorList>
            <person name="Anantharaman K."/>
            <person name="Brown C.T."/>
            <person name="Hug L.A."/>
            <person name="Sharon I."/>
            <person name="Castelle C.J."/>
            <person name="Probst A.J."/>
            <person name="Thomas B.C."/>
            <person name="Singh A."/>
            <person name="Wilkins M.J."/>
            <person name="Karaoz U."/>
            <person name="Brodie E.L."/>
            <person name="Williams K.H."/>
            <person name="Hubbard S.S."/>
            <person name="Banfield J.F."/>
        </authorList>
    </citation>
    <scope>NUCLEOTIDE SEQUENCE [LARGE SCALE GENOMIC DNA]</scope>
</reference>